<reference evidence="2" key="1">
    <citation type="journal article" date="2019" name="Int. J. Syst. Evol. Microbiol.">
        <title>The Global Catalogue of Microorganisms (GCM) 10K type strain sequencing project: providing services to taxonomists for standard genome sequencing and annotation.</title>
        <authorList>
            <consortium name="The Broad Institute Genomics Platform"/>
            <consortium name="The Broad Institute Genome Sequencing Center for Infectious Disease"/>
            <person name="Wu L."/>
            <person name="Ma J."/>
        </authorList>
    </citation>
    <scope>NUCLEOTIDE SEQUENCE [LARGE SCALE GENOMIC DNA]</scope>
    <source>
        <strain evidence="2">CECT 7806</strain>
    </source>
</reference>
<gene>
    <name evidence="1" type="ORF">QWZ18_14835</name>
</gene>
<dbReference type="Proteomes" id="UP001244297">
    <property type="component" value="Unassembled WGS sequence"/>
</dbReference>
<name>A0ABT8APR9_9HYPH</name>
<dbReference type="RefSeq" id="WP_290355915.1">
    <property type="nucleotide sequence ID" value="NZ_JAUFPT010000053.1"/>
</dbReference>
<dbReference type="EMBL" id="JAUFPT010000053">
    <property type="protein sequence ID" value="MDN3571898.1"/>
    <property type="molecule type" value="Genomic_DNA"/>
</dbReference>
<organism evidence="1 2">
    <name type="scientific">Methylobacterium longum</name>
    <dbReference type="NCBI Taxonomy" id="767694"/>
    <lineage>
        <taxon>Bacteria</taxon>
        <taxon>Pseudomonadati</taxon>
        <taxon>Pseudomonadota</taxon>
        <taxon>Alphaproteobacteria</taxon>
        <taxon>Hyphomicrobiales</taxon>
        <taxon>Methylobacteriaceae</taxon>
        <taxon>Methylobacterium</taxon>
    </lineage>
</organism>
<accession>A0ABT8APR9</accession>
<keyword evidence="2" id="KW-1185">Reference proteome</keyword>
<sequence length="58" mass="6271">MDVENATFDAATIQIAIAQATELTGRFLGDQPGVATLTSTAWGLVWSHRQDMPEPPRS</sequence>
<protein>
    <submittedName>
        <fullName evidence="1">Uncharacterized protein</fullName>
    </submittedName>
</protein>
<evidence type="ECO:0000313" key="1">
    <source>
        <dbReference type="EMBL" id="MDN3571898.1"/>
    </source>
</evidence>
<proteinExistence type="predicted"/>
<comment type="caution">
    <text evidence="1">The sequence shown here is derived from an EMBL/GenBank/DDBJ whole genome shotgun (WGS) entry which is preliminary data.</text>
</comment>
<evidence type="ECO:0000313" key="2">
    <source>
        <dbReference type="Proteomes" id="UP001244297"/>
    </source>
</evidence>